<dbReference type="InterPro" id="IPR036873">
    <property type="entry name" value="Rhodanese-like_dom_sf"/>
</dbReference>
<dbReference type="CDD" id="cd00158">
    <property type="entry name" value="RHOD"/>
    <property type="match status" value="1"/>
</dbReference>
<keyword evidence="2" id="KW-0732">Signal</keyword>
<dbReference type="SUPFAM" id="SSF52821">
    <property type="entry name" value="Rhodanese/Cell cycle control phosphatase"/>
    <property type="match status" value="1"/>
</dbReference>
<comment type="caution">
    <text evidence="4">The sequence shown here is derived from an EMBL/GenBank/DDBJ whole genome shotgun (WGS) entry which is preliminary data.</text>
</comment>
<feature type="signal peptide" evidence="2">
    <location>
        <begin position="1"/>
        <end position="28"/>
    </location>
</feature>
<protein>
    <submittedName>
        <fullName evidence="4">Rhodanese-like domain-containing protein</fullName>
    </submittedName>
</protein>
<reference evidence="4 5" key="1">
    <citation type="submission" date="2018-11" db="EMBL/GenBank/DDBJ databases">
        <title>Genome sequencing of Lautropia sp. KCOM 2505 (= ChDC F240).</title>
        <authorList>
            <person name="Kook J.-K."/>
            <person name="Park S.-N."/>
            <person name="Lim Y.K."/>
        </authorList>
    </citation>
    <scope>NUCLEOTIDE SEQUENCE [LARGE SCALE GENOMIC DNA]</scope>
    <source>
        <strain evidence="4 5">KCOM 2505</strain>
    </source>
</reference>
<dbReference type="AlphaFoldDB" id="A0A3R8LPF2"/>
<feature type="region of interest" description="Disordered" evidence="1">
    <location>
        <begin position="30"/>
        <end position="50"/>
    </location>
</feature>
<accession>A0A3R8LPF2</accession>
<dbReference type="Gene3D" id="3.40.250.10">
    <property type="entry name" value="Rhodanese-like domain"/>
    <property type="match status" value="1"/>
</dbReference>
<dbReference type="Pfam" id="PF00581">
    <property type="entry name" value="Rhodanese"/>
    <property type="match status" value="1"/>
</dbReference>
<dbReference type="InterPro" id="IPR001763">
    <property type="entry name" value="Rhodanese-like_dom"/>
</dbReference>
<keyword evidence="5" id="KW-1185">Reference proteome</keyword>
<dbReference type="PROSITE" id="PS50206">
    <property type="entry name" value="RHODANESE_3"/>
    <property type="match status" value="1"/>
</dbReference>
<sequence>MPILSRAPSRLLTACAAAAFLTACAAQAGSTDASAPTGHEHAAASAQGAVQSPAATEAKAVWVDVRTPAEYQAGHLEGAHNIPVEDIVSQIHTVAPDKNTPVMLYCKSGRRAERARQALTAEGYTHVENRGGYEDLVKQLGAQ</sequence>
<proteinExistence type="predicted"/>
<dbReference type="OrthoDB" id="1445766at2"/>
<dbReference type="PANTHER" id="PTHR45431:SF3">
    <property type="entry name" value="RHODANESE-LIKE DOMAIN-CONTAINING PROTEIN 15, CHLOROPLASTIC"/>
    <property type="match status" value="1"/>
</dbReference>
<dbReference type="Proteomes" id="UP000270261">
    <property type="component" value="Unassembled WGS sequence"/>
</dbReference>
<evidence type="ECO:0000313" key="5">
    <source>
        <dbReference type="Proteomes" id="UP000270261"/>
    </source>
</evidence>
<dbReference type="EMBL" id="RRUE01000001">
    <property type="protein sequence ID" value="RRN45325.1"/>
    <property type="molecule type" value="Genomic_DNA"/>
</dbReference>
<gene>
    <name evidence="4" type="ORF">EHV23_03615</name>
</gene>
<feature type="chain" id="PRO_5018621603" evidence="2">
    <location>
        <begin position="29"/>
        <end position="143"/>
    </location>
</feature>
<name>A0A3R8LPF2_9BURK</name>
<evidence type="ECO:0000256" key="1">
    <source>
        <dbReference type="SAM" id="MobiDB-lite"/>
    </source>
</evidence>
<dbReference type="SMART" id="SM00450">
    <property type="entry name" value="RHOD"/>
    <property type="match status" value="1"/>
</dbReference>
<feature type="domain" description="Rhodanese" evidence="3">
    <location>
        <begin position="56"/>
        <end position="138"/>
    </location>
</feature>
<organism evidence="4 5">
    <name type="scientific">Lautropia dentalis</name>
    <dbReference type="NCBI Taxonomy" id="2490857"/>
    <lineage>
        <taxon>Bacteria</taxon>
        <taxon>Pseudomonadati</taxon>
        <taxon>Pseudomonadota</taxon>
        <taxon>Betaproteobacteria</taxon>
        <taxon>Burkholderiales</taxon>
        <taxon>Burkholderiaceae</taxon>
        <taxon>Lautropia</taxon>
    </lineage>
</organism>
<evidence type="ECO:0000259" key="3">
    <source>
        <dbReference type="PROSITE" id="PS50206"/>
    </source>
</evidence>
<dbReference type="PROSITE" id="PS51257">
    <property type="entry name" value="PROKAR_LIPOPROTEIN"/>
    <property type="match status" value="1"/>
</dbReference>
<evidence type="ECO:0000313" key="4">
    <source>
        <dbReference type="EMBL" id="RRN45325.1"/>
    </source>
</evidence>
<dbReference type="RefSeq" id="WP_125094753.1">
    <property type="nucleotide sequence ID" value="NZ_RRUE01000001.1"/>
</dbReference>
<dbReference type="PANTHER" id="PTHR45431">
    <property type="entry name" value="RHODANESE-LIKE DOMAIN-CONTAINING PROTEIN 15, CHLOROPLASTIC"/>
    <property type="match status" value="1"/>
</dbReference>
<dbReference type="InterPro" id="IPR052367">
    <property type="entry name" value="Thiosulfate_ST/Rhodanese-like"/>
</dbReference>
<evidence type="ECO:0000256" key="2">
    <source>
        <dbReference type="SAM" id="SignalP"/>
    </source>
</evidence>